<organism evidence="2 3">
    <name type="scientific">Heyndrickxia oleronia</name>
    <dbReference type="NCBI Taxonomy" id="38875"/>
    <lineage>
        <taxon>Bacteria</taxon>
        <taxon>Bacillati</taxon>
        <taxon>Bacillota</taxon>
        <taxon>Bacilli</taxon>
        <taxon>Bacillales</taxon>
        <taxon>Bacillaceae</taxon>
        <taxon>Heyndrickxia</taxon>
    </lineage>
</organism>
<name>A0AAW6SSN0_9BACI</name>
<reference evidence="2" key="1">
    <citation type="submission" date="2023-03" db="EMBL/GenBank/DDBJ databases">
        <title>Bacterial isolates from washroom surfaces on a university campus.</title>
        <authorList>
            <person name="Holman D.B."/>
            <person name="Gzyl K.E."/>
            <person name="Taheri A.E."/>
        </authorList>
    </citation>
    <scope>NUCLEOTIDE SEQUENCE</scope>
    <source>
        <strain evidence="2">RD03</strain>
    </source>
</reference>
<feature type="transmembrane region" description="Helical" evidence="1">
    <location>
        <begin position="6"/>
        <end position="24"/>
    </location>
</feature>
<feature type="transmembrane region" description="Helical" evidence="1">
    <location>
        <begin position="62"/>
        <end position="81"/>
    </location>
</feature>
<sequence length="83" mass="9005">MGNFIAYLIGAFFIILGLTYSKTYHENKLSKEIGQINSSSGSAVGDIIASIGLFLIGILPWFIFKGIFIIIGIIIIVFGYLSA</sequence>
<keyword evidence="1" id="KW-0812">Transmembrane</keyword>
<evidence type="ECO:0008006" key="4">
    <source>
        <dbReference type="Google" id="ProtNLM"/>
    </source>
</evidence>
<proteinExistence type="predicted"/>
<evidence type="ECO:0000313" key="3">
    <source>
        <dbReference type="Proteomes" id="UP001159179"/>
    </source>
</evidence>
<keyword evidence="1" id="KW-0472">Membrane</keyword>
<comment type="caution">
    <text evidence="2">The sequence shown here is derived from an EMBL/GenBank/DDBJ whole genome shotgun (WGS) entry which is preliminary data.</text>
</comment>
<accession>A0AAW6SSN0</accession>
<dbReference type="AlphaFoldDB" id="A0AAW6SSN0"/>
<keyword evidence="1" id="KW-1133">Transmembrane helix</keyword>
<feature type="transmembrane region" description="Helical" evidence="1">
    <location>
        <begin position="36"/>
        <end position="56"/>
    </location>
</feature>
<evidence type="ECO:0000256" key="1">
    <source>
        <dbReference type="SAM" id="Phobius"/>
    </source>
</evidence>
<protein>
    <recommendedName>
        <fullName evidence="4">DUF3784 domain-containing protein</fullName>
    </recommendedName>
</protein>
<dbReference type="RefSeq" id="WP_280616933.1">
    <property type="nucleotide sequence ID" value="NZ_JAROYP010000006.1"/>
</dbReference>
<dbReference type="Proteomes" id="UP001159179">
    <property type="component" value="Unassembled WGS sequence"/>
</dbReference>
<dbReference type="EMBL" id="JAROYP010000006">
    <property type="protein sequence ID" value="MDH5161846.1"/>
    <property type="molecule type" value="Genomic_DNA"/>
</dbReference>
<evidence type="ECO:0000313" key="2">
    <source>
        <dbReference type="EMBL" id="MDH5161846.1"/>
    </source>
</evidence>
<gene>
    <name evidence="2" type="ORF">P5X88_12935</name>
</gene>